<reference evidence="4 5" key="1">
    <citation type="submission" date="2018-08" db="EMBL/GenBank/DDBJ databases">
        <title>A genome reference for cultivated species of the human gut microbiota.</title>
        <authorList>
            <person name="Zou Y."/>
            <person name="Xue W."/>
            <person name="Luo G."/>
        </authorList>
    </citation>
    <scope>NUCLEOTIDE SEQUENCE [LARGE SCALE GENOMIC DNA]</scope>
    <source>
        <strain evidence="4 5">TF10-9AT</strain>
    </source>
</reference>
<sequence>MSLEDDFETFCNSIDFELSDDMDKTIREITKKLNSKYYQLVGEEEEHMYVVGSMGRNTAVKSSSDLDLLFDLPSSVFSKYDKYESNGQSELLQNVKEALKEHYPKTKIRADGQVVVIEFTKYTVELVPGFRQSDDRFKYPDTHGGGSWKYTDPLSEQYECVSSSNKSNGAYIDFCHIIRKWKNNQGFKLGGLLIDTFVFNNFDSYDFEQDYSYDNYLELFKDVLQYISDLDDNQSYWYALGSNQRVYNKNNGKFSTKASKALSKIQNAEDNNDNMNDVLREILGNEFPESKNQKTDNNVSMALSEVFNNTEEFIENKFPVDIRYSLTIDCKVSQSGFRTFMLREFHNNYIGIKKKLEFYISEVDDSLKNSKYDILWKVRNVGKEAVRRNCIRGQIIRGDHGKPDRRTEHSNFNGKHYVECFLVKNGVCIARDRIDVPINNNF</sequence>
<gene>
    <name evidence="4" type="ORF">DXD09_09770</name>
</gene>
<dbReference type="InterPro" id="IPR040511">
    <property type="entry name" value="AGS_C"/>
</dbReference>
<dbReference type="EMBL" id="QSQR01000011">
    <property type="protein sequence ID" value="RGK44793.1"/>
    <property type="molecule type" value="Genomic_DNA"/>
</dbReference>
<comment type="caution">
    <text evidence="4">The sequence shown here is derived from an EMBL/GenBank/DDBJ whole genome shotgun (WGS) entry which is preliminary data.</text>
</comment>
<keyword evidence="2" id="KW-0175">Coiled coil</keyword>
<evidence type="ECO:0000259" key="3">
    <source>
        <dbReference type="Pfam" id="PF18134"/>
    </source>
</evidence>
<keyword evidence="1" id="KW-0051">Antiviral defense</keyword>
<dbReference type="AlphaFoldDB" id="A0A8B2Z2H8"/>
<feature type="domain" description="Adenylyl/Guanylyl and SMODS C-terminal sensor" evidence="3">
    <location>
        <begin position="309"/>
        <end position="439"/>
    </location>
</feature>
<dbReference type="Pfam" id="PF18144">
    <property type="entry name" value="SMODS"/>
    <property type="match status" value="1"/>
</dbReference>
<evidence type="ECO:0000256" key="2">
    <source>
        <dbReference type="SAM" id="Coils"/>
    </source>
</evidence>
<dbReference type="GO" id="GO:0016779">
    <property type="term" value="F:nucleotidyltransferase activity"/>
    <property type="evidence" value="ECO:0007669"/>
    <property type="project" value="InterPro"/>
</dbReference>
<dbReference type="InterPro" id="IPR006116">
    <property type="entry name" value="NT_2-5OAS_ClassI-CCAase"/>
</dbReference>
<accession>A0A8B2Z2H8</accession>
<dbReference type="GO" id="GO:0051607">
    <property type="term" value="P:defense response to virus"/>
    <property type="evidence" value="ECO:0007669"/>
    <property type="project" value="UniProtKB-KW"/>
</dbReference>
<evidence type="ECO:0000256" key="1">
    <source>
        <dbReference type="ARBA" id="ARBA00023118"/>
    </source>
</evidence>
<dbReference type="Gene3D" id="3.30.460.10">
    <property type="entry name" value="Beta Polymerase, domain 2"/>
    <property type="match status" value="1"/>
</dbReference>
<dbReference type="InterPro" id="IPR043519">
    <property type="entry name" value="NT_sf"/>
</dbReference>
<evidence type="ECO:0000313" key="5">
    <source>
        <dbReference type="Proteomes" id="UP000260790"/>
    </source>
</evidence>
<feature type="coiled-coil region" evidence="2">
    <location>
        <begin position="258"/>
        <end position="285"/>
    </location>
</feature>
<dbReference type="SUPFAM" id="SSF81301">
    <property type="entry name" value="Nucleotidyltransferase"/>
    <property type="match status" value="1"/>
</dbReference>
<name>A0A8B2Z2H8_9LACO</name>
<dbReference type="Proteomes" id="UP000260790">
    <property type="component" value="Unassembled WGS sequence"/>
</dbReference>
<dbReference type="Pfam" id="PF18134">
    <property type="entry name" value="AGS_C"/>
    <property type="match status" value="1"/>
</dbReference>
<dbReference type="RefSeq" id="WP_117644020.1">
    <property type="nucleotide sequence ID" value="NZ_JAQFDM010000014.1"/>
</dbReference>
<proteinExistence type="predicted"/>
<organism evidence="4 5">
    <name type="scientific">Ligilactobacillus ruminis</name>
    <dbReference type="NCBI Taxonomy" id="1623"/>
    <lineage>
        <taxon>Bacteria</taxon>
        <taxon>Bacillati</taxon>
        <taxon>Bacillota</taxon>
        <taxon>Bacilli</taxon>
        <taxon>Lactobacillales</taxon>
        <taxon>Lactobacillaceae</taxon>
        <taxon>Ligilactobacillus</taxon>
    </lineage>
</organism>
<keyword evidence="4" id="KW-0808">Transferase</keyword>
<dbReference type="CDD" id="cd05400">
    <property type="entry name" value="NT_2-5OAS_ClassI-CCAase"/>
    <property type="match status" value="1"/>
</dbReference>
<evidence type="ECO:0000313" key="4">
    <source>
        <dbReference type="EMBL" id="RGK44793.1"/>
    </source>
</evidence>
<protein>
    <submittedName>
        <fullName evidence="4">Nucleotidyltransferase</fullName>
    </submittedName>
</protein>